<organism evidence="1 2">
    <name type="scientific">Amphibiibacter pelophylacis</name>
    <dbReference type="NCBI Taxonomy" id="1799477"/>
    <lineage>
        <taxon>Bacteria</taxon>
        <taxon>Pseudomonadati</taxon>
        <taxon>Pseudomonadota</taxon>
        <taxon>Betaproteobacteria</taxon>
        <taxon>Burkholderiales</taxon>
        <taxon>Sphaerotilaceae</taxon>
        <taxon>Amphibiibacter</taxon>
    </lineage>
</organism>
<comment type="caution">
    <text evidence="1">The sequence shown here is derived from an EMBL/GenBank/DDBJ whole genome shotgun (WGS) entry which is preliminary data.</text>
</comment>
<dbReference type="Proteomes" id="UP001364695">
    <property type="component" value="Unassembled WGS sequence"/>
</dbReference>
<sequence length="457" mass="47098">MKINWQGGPMRSSRPGVKSARRGWLCAGVAAVGLTAVAGPAPVWAQSEVSLSGAVDASVGRDMGKTDRSVRTGTQGRGTHLTLAGAEALGNGLKAGFVIRQEIFLTGDPTDSIRLRDRYVYLESDRIGRLSLGTRVRPGFTMAAAADPFMTDGVAANSEITSMAGVTSPYADSRASRSVTFETQYAGAFLALQVADKAQADDAAVQVIPVSAALGWRNDDAVIGVGYDRPGFRIGNATSEAVSLSGRYNLGAVTLHAGVGRAKGGATSPIDINAGPGLTFAKGDVISGQLTRLGLPNGYTVRSALLGVTWRLGAFELLASYGILDSQDLANARDRIPLAAQASALGAQAQALGAQAAALGAQAVAAGQAGNLAQAQSLGTQAQTLGAQATALATQARQQAAAMLAYQASNTQVAQRLALGVRYNLSARTSIYANAARDPRQPSGPQTAYELGVRHRF</sequence>
<gene>
    <name evidence="1" type="ORF">RV045_11010</name>
</gene>
<name>A0ACC6P435_9BURK</name>
<dbReference type="EMBL" id="JAWDIE010000017">
    <property type="protein sequence ID" value="MEJ7138952.1"/>
    <property type="molecule type" value="Genomic_DNA"/>
</dbReference>
<evidence type="ECO:0000313" key="1">
    <source>
        <dbReference type="EMBL" id="MEJ7138952.1"/>
    </source>
</evidence>
<reference evidence="1" key="1">
    <citation type="submission" date="2023-10" db="EMBL/GenBank/DDBJ databases">
        <title>Amphibacter perezi, gen. nov., sp. nov. a novel taxa of the family Comamonadaceae, class Betaproteobacteria isolated from the skin microbiota of Pelophylax perezi from different populations.</title>
        <authorList>
            <person name="Costa S."/>
            <person name="Proenca D.N."/>
            <person name="Lopes I."/>
            <person name="Morais P.V."/>
        </authorList>
    </citation>
    <scope>NUCLEOTIDE SEQUENCE</scope>
    <source>
        <strain evidence="1">SL12-8</strain>
    </source>
</reference>
<protein>
    <submittedName>
        <fullName evidence="1">Porin</fullName>
    </submittedName>
</protein>
<keyword evidence="2" id="KW-1185">Reference proteome</keyword>
<evidence type="ECO:0000313" key="2">
    <source>
        <dbReference type="Proteomes" id="UP001364695"/>
    </source>
</evidence>
<proteinExistence type="predicted"/>
<accession>A0ACC6P435</accession>